<dbReference type="STRING" id="1382522.W6MQL5"/>
<accession>W6MQL5</accession>
<protein>
    <submittedName>
        <fullName evidence="2">Uncharacterized protein</fullName>
    </submittedName>
</protein>
<dbReference type="HOGENOM" id="CLU_049048_0_0_1"/>
<keyword evidence="3" id="KW-1185">Reference proteome</keyword>
<feature type="region of interest" description="Disordered" evidence="1">
    <location>
        <begin position="1"/>
        <end position="81"/>
    </location>
</feature>
<evidence type="ECO:0000313" key="3">
    <source>
        <dbReference type="Proteomes" id="UP000019384"/>
    </source>
</evidence>
<dbReference type="AlphaFoldDB" id="W6MQL5"/>
<dbReference type="OrthoDB" id="10253329at2759"/>
<dbReference type="GeneID" id="34520933"/>
<proteinExistence type="predicted"/>
<reference evidence="2" key="1">
    <citation type="submission" date="2013-12" db="EMBL/GenBank/DDBJ databases">
        <authorList>
            <person name="Genoscope - CEA"/>
        </authorList>
    </citation>
    <scope>NUCLEOTIDE SEQUENCE</scope>
    <source>
        <strain evidence="2">CBS 1993</strain>
    </source>
</reference>
<name>W6MQL5_9ASCO</name>
<dbReference type="EMBL" id="HG793128">
    <property type="protein sequence ID" value="CDK27552.1"/>
    <property type="molecule type" value="Genomic_DNA"/>
</dbReference>
<dbReference type="Proteomes" id="UP000019384">
    <property type="component" value="Unassembled WGS sequence"/>
</dbReference>
<gene>
    <name evidence="2" type="ORF">KUCA_T00003530001</name>
</gene>
<feature type="compositionally biased region" description="Basic residues" evidence="1">
    <location>
        <begin position="46"/>
        <end position="57"/>
    </location>
</feature>
<sequence>MDNSLMPDLEHGSHVSGDSTPRSRSVPAIDSGSSLADGTPPAGEQRKKKPRNRKPKAKVAIDAGSGSAPNPVNTHQNKREKVPPKFLELKKLASQYKPLTVNGIAVSSIRMSLADYLRKASQSSDPMYLTLILKPSDPDFAYDLDVLKLSLNIPGNYPFQGSKPEIVILNDDIPRGFTLNIEAGFKLIAAKAAGNKLEKVMSKKKKKNTKAPESEPGDKTIDIEMVKGNDLASMIMTLDKYLETFLAQEKRETIKIVRRKPTIPKDVTPVPVPAVSMGPSSQQKRRAEELSHIPQEVLERRAKEIDLFCQRFKDSKPNLYKDTSQNTILSLDLQFTEADFIVEIEGLQEFQIKNLPIRLYVPQEYLWNKKKCLRIEVALSNPDVLRMINTIQDKNLKLVFGKMMTNLGTNFQIVAMEFCKDNAGEGDESQNLFHSITSQLNFFISNVEKFLYEKSEFVKWNELRKQSNLEVLKLYG</sequence>
<feature type="region of interest" description="Disordered" evidence="1">
    <location>
        <begin position="267"/>
        <end position="287"/>
    </location>
</feature>
<organism evidence="2 3">
    <name type="scientific">Kuraishia capsulata CBS 1993</name>
    <dbReference type="NCBI Taxonomy" id="1382522"/>
    <lineage>
        <taxon>Eukaryota</taxon>
        <taxon>Fungi</taxon>
        <taxon>Dikarya</taxon>
        <taxon>Ascomycota</taxon>
        <taxon>Saccharomycotina</taxon>
        <taxon>Pichiomycetes</taxon>
        <taxon>Pichiales</taxon>
        <taxon>Pichiaceae</taxon>
        <taxon>Kuraishia</taxon>
    </lineage>
</organism>
<evidence type="ECO:0000313" key="2">
    <source>
        <dbReference type="EMBL" id="CDK27552.1"/>
    </source>
</evidence>
<evidence type="ECO:0000256" key="1">
    <source>
        <dbReference type="SAM" id="MobiDB-lite"/>
    </source>
</evidence>
<reference evidence="2" key="2">
    <citation type="submission" date="2014-02" db="EMBL/GenBank/DDBJ databases">
        <title>Complete DNA sequence of /Kuraishia capsulata/ illustrates novel genomic features among budding yeasts (/Saccharomycotina/).</title>
        <authorList>
            <person name="Morales L."/>
            <person name="Noel B."/>
            <person name="Porcel B."/>
            <person name="Marcet-Houben M."/>
            <person name="Hullo M-F."/>
            <person name="Sacerdot C."/>
            <person name="Tekaia F."/>
            <person name="Leh-Louis V."/>
            <person name="Despons L."/>
            <person name="Khanna V."/>
            <person name="Aury J-M."/>
            <person name="Barbe V."/>
            <person name="Couloux A."/>
            <person name="Labadie K."/>
            <person name="Pelletier E."/>
            <person name="Souciet J-L."/>
            <person name="Boekhout T."/>
            <person name="Gabaldon T."/>
            <person name="Wincker P."/>
            <person name="Dujon B."/>
        </authorList>
    </citation>
    <scope>NUCLEOTIDE SEQUENCE</scope>
    <source>
        <strain evidence="2">CBS 1993</strain>
    </source>
</reference>
<dbReference type="RefSeq" id="XP_022459545.1">
    <property type="nucleotide sequence ID" value="XM_022601954.1"/>
</dbReference>